<gene>
    <name evidence="1" type="ORF">BpHYR1_044779</name>
</gene>
<name>A0A3M7R8M1_BRAPC</name>
<evidence type="ECO:0000313" key="2">
    <source>
        <dbReference type="Proteomes" id="UP000276133"/>
    </source>
</evidence>
<dbReference type="EMBL" id="REGN01004020">
    <property type="protein sequence ID" value="RNA19578.1"/>
    <property type="molecule type" value="Genomic_DNA"/>
</dbReference>
<dbReference type="Proteomes" id="UP000276133">
    <property type="component" value="Unassembled WGS sequence"/>
</dbReference>
<reference evidence="1 2" key="1">
    <citation type="journal article" date="2018" name="Sci. Rep.">
        <title>Genomic signatures of local adaptation to the degree of environmental predictability in rotifers.</title>
        <authorList>
            <person name="Franch-Gras L."/>
            <person name="Hahn C."/>
            <person name="Garcia-Roger E.M."/>
            <person name="Carmona M.J."/>
            <person name="Serra M."/>
            <person name="Gomez A."/>
        </authorList>
    </citation>
    <scope>NUCLEOTIDE SEQUENCE [LARGE SCALE GENOMIC DNA]</scope>
    <source>
        <strain evidence="1">HYR1</strain>
    </source>
</reference>
<proteinExistence type="predicted"/>
<comment type="caution">
    <text evidence="1">The sequence shown here is derived from an EMBL/GenBank/DDBJ whole genome shotgun (WGS) entry which is preliminary data.</text>
</comment>
<dbReference type="AlphaFoldDB" id="A0A3M7R8M1"/>
<evidence type="ECO:0000313" key="1">
    <source>
        <dbReference type="EMBL" id="RNA19578.1"/>
    </source>
</evidence>
<sequence>MPRCPCASQEIESQNLNWKRKNSLTILVWRSGTRSRWIRKVTTLGWDLIHPIGRDQVLDERLHSNRSDPRLFLMPSKWDRVSQYIGELNYLFQTFSIDLSESHFSNMIQN</sequence>
<organism evidence="1 2">
    <name type="scientific">Brachionus plicatilis</name>
    <name type="common">Marine rotifer</name>
    <name type="synonym">Brachionus muelleri</name>
    <dbReference type="NCBI Taxonomy" id="10195"/>
    <lineage>
        <taxon>Eukaryota</taxon>
        <taxon>Metazoa</taxon>
        <taxon>Spiralia</taxon>
        <taxon>Gnathifera</taxon>
        <taxon>Rotifera</taxon>
        <taxon>Eurotatoria</taxon>
        <taxon>Monogononta</taxon>
        <taxon>Pseudotrocha</taxon>
        <taxon>Ploima</taxon>
        <taxon>Brachionidae</taxon>
        <taxon>Brachionus</taxon>
    </lineage>
</organism>
<keyword evidence="2" id="KW-1185">Reference proteome</keyword>
<protein>
    <submittedName>
        <fullName evidence="1">Uncharacterized protein</fullName>
    </submittedName>
</protein>
<accession>A0A3M7R8M1</accession>